<protein>
    <recommendedName>
        <fullName evidence="4">Tick transposon</fullName>
    </recommendedName>
</protein>
<comment type="caution">
    <text evidence="2">The sequence shown here is derived from an EMBL/GenBank/DDBJ whole genome shotgun (WGS) entry which is preliminary data.</text>
</comment>
<feature type="region of interest" description="Disordered" evidence="1">
    <location>
        <begin position="1"/>
        <end position="61"/>
    </location>
</feature>
<dbReference type="AlphaFoldDB" id="A0A9D4PX13"/>
<sequence length="193" mass="21039">MSSSLVAVVDRPYGSSETPKTSNVAHRPVSLRSLEPLRSASFNPNEEAHSTARGLTDRAPGNALSWATRDSLLVQRDQQASLPLKKIPASTANSSLSRAQCVTLRLLQTSTYPSPAALHTMHPEWFPSQDCPLCGGHAGLEHVRWGCASTGPPFFQEEMKELIKAQGQTPQILAVQRARARATKFNLVVNEWA</sequence>
<proteinExistence type="predicted"/>
<reference evidence="2" key="2">
    <citation type="submission" date="2021-09" db="EMBL/GenBank/DDBJ databases">
        <authorList>
            <person name="Jia N."/>
            <person name="Wang J."/>
            <person name="Shi W."/>
            <person name="Du L."/>
            <person name="Sun Y."/>
            <person name="Zhan W."/>
            <person name="Jiang J."/>
            <person name="Wang Q."/>
            <person name="Zhang B."/>
            <person name="Ji P."/>
            <person name="Sakyi L.B."/>
            <person name="Cui X."/>
            <person name="Yuan T."/>
            <person name="Jiang B."/>
            <person name="Yang W."/>
            <person name="Lam T.T.-Y."/>
            <person name="Chang Q."/>
            <person name="Ding S."/>
            <person name="Wang X."/>
            <person name="Zhu J."/>
            <person name="Ruan X."/>
            <person name="Zhao L."/>
            <person name="Wei J."/>
            <person name="Que T."/>
            <person name="Du C."/>
            <person name="Cheng J."/>
            <person name="Dai P."/>
            <person name="Han X."/>
            <person name="Huang E."/>
            <person name="Gao Y."/>
            <person name="Liu J."/>
            <person name="Shao H."/>
            <person name="Ye R."/>
            <person name="Li L."/>
            <person name="Wei W."/>
            <person name="Wang X."/>
            <person name="Wang C."/>
            <person name="Huo Q."/>
            <person name="Li W."/>
            <person name="Guo W."/>
            <person name="Chen H."/>
            <person name="Chen S."/>
            <person name="Zhou L."/>
            <person name="Zhou L."/>
            <person name="Ni X."/>
            <person name="Tian J."/>
            <person name="Zhou Y."/>
            <person name="Sheng Y."/>
            <person name="Liu T."/>
            <person name="Pan Y."/>
            <person name="Xia L."/>
            <person name="Li J."/>
            <person name="Zhao F."/>
            <person name="Cao W."/>
        </authorList>
    </citation>
    <scope>NUCLEOTIDE SEQUENCE</scope>
    <source>
        <strain evidence="2">Rsan-2018</strain>
        <tissue evidence="2">Larvae</tissue>
    </source>
</reference>
<dbReference type="Proteomes" id="UP000821837">
    <property type="component" value="Unassembled WGS sequence"/>
</dbReference>
<reference evidence="2" key="1">
    <citation type="journal article" date="2020" name="Cell">
        <title>Large-Scale Comparative Analyses of Tick Genomes Elucidate Their Genetic Diversity and Vector Capacities.</title>
        <authorList>
            <consortium name="Tick Genome and Microbiome Consortium (TIGMIC)"/>
            <person name="Jia N."/>
            <person name="Wang J."/>
            <person name="Shi W."/>
            <person name="Du L."/>
            <person name="Sun Y."/>
            <person name="Zhan W."/>
            <person name="Jiang J.F."/>
            <person name="Wang Q."/>
            <person name="Zhang B."/>
            <person name="Ji P."/>
            <person name="Bell-Sakyi L."/>
            <person name="Cui X.M."/>
            <person name="Yuan T.T."/>
            <person name="Jiang B.G."/>
            <person name="Yang W.F."/>
            <person name="Lam T.T."/>
            <person name="Chang Q.C."/>
            <person name="Ding S.J."/>
            <person name="Wang X.J."/>
            <person name="Zhu J.G."/>
            <person name="Ruan X.D."/>
            <person name="Zhao L."/>
            <person name="Wei J.T."/>
            <person name="Ye R.Z."/>
            <person name="Que T.C."/>
            <person name="Du C.H."/>
            <person name="Zhou Y.H."/>
            <person name="Cheng J.X."/>
            <person name="Dai P.F."/>
            <person name="Guo W.B."/>
            <person name="Han X.H."/>
            <person name="Huang E.J."/>
            <person name="Li L.F."/>
            <person name="Wei W."/>
            <person name="Gao Y.C."/>
            <person name="Liu J.Z."/>
            <person name="Shao H.Z."/>
            <person name="Wang X."/>
            <person name="Wang C.C."/>
            <person name="Yang T.C."/>
            <person name="Huo Q.B."/>
            <person name="Li W."/>
            <person name="Chen H.Y."/>
            <person name="Chen S.E."/>
            <person name="Zhou L.G."/>
            <person name="Ni X.B."/>
            <person name="Tian J.H."/>
            <person name="Sheng Y."/>
            <person name="Liu T."/>
            <person name="Pan Y.S."/>
            <person name="Xia L.Y."/>
            <person name="Li J."/>
            <person name="Zhao F."/>
            <person name="Cao W.C."/>
        </authorList>
    </citation>
    <scope>NUCLEOTIDE SEQUENCE</scope>
    <source>
        <strain evidence="2">Rsan-2018</strain>
    </source>
</reference>
<dbReference type="EMBL" id="JABSTV010001250">
    <property type="protein sequence ID" value="KAH7957193.1"/>
    <property type="molecule type" value="Genomic_DNA"/>
</dbReference>
<organism evidence="2 3">
    <name type="scientific">Rhipicephalus sanguineus</name>
    <name type="common">Brown dog tick</name>
    <name type="synonym">Ixodes sanguineus</name>
    <dbReference type="NCBI Taxonomy" id="34632"/>
    <lineage>
        <taxon>Eukaryota</taxon>
        <taxon>Metazoa</taxon>
        <taxon>Ecdysozoa</taxon>
        <taxon>Arthropoda</taxon>
        <taxon>Chelicerata</taxon>
        <taxon>Arachnida</taxon>
        <taxon>Acari</taxon>
        <taxon>Parasitiformes</taxon>
        <taxon>Ixodida</taxon>
        <taxon>Ixodoidea</taxon>
        <taxon>Ixodidae</taxon>
        <taxon>Rhipicephalinae</taxon>
        <taxon>Rhipicephalus</taxon>
        <taxon>Rhipicephalus</taxon>
    </lineage>
</organism>
<name>A0A9D4PX13_RHISA</name>
<evidence type="ECO:0000256" key="1">
    <source>
        <dbReference type="SAM" id="MobiDB-lite"/>
    </source>
</evidence>
<keyword evidence="3" id="KW-1185">Reference proteome</keyword>
<evidence type="ECO:0000313" key="3">
    <source>
        <dbReference type="Proteomes" id="UP000821837"/>
    </source>
</evidence>
<evidence type="ECO:0000313" key="2">
    <source>
        <dbReference type="EMBL" id="KAH7957193.1"/>
    </source>
</evidence>
<accession>A0A9D4PX13</accession>
<evidence type="ECO:0008006" key="4">
    <source>
        <dbReference type="Google" id="ProtNLM"/>
    </source>
</evidence>
<feature type="compositionally biased region" description="Polar residues" evidence="1">
    <location>
        <begin position="15"/>
        <end position="24"/>
    </location>
</feature>
<gene>
    <name evidence="2" type="ORF">HPB52_015954</name>
</gene>